<dbReference type="RefSeq" id="WP_013932793.1">
    <property type="nucleotide sequence ID" value="NC_015707.1"/>
</dbReference>
<evidence type="ECO:0000256" key="6">
    <source>
        <dbReference type="ARBA" id="ARBA00023136"/>
    </source>
</evidence>
<dbReference type="GO" id="GO:0005886">
    <property type="term" value="C:plasma membrane"/>
    <property type="evidence" value="ECO:0007669"/>
    <property type="project" value="UniProtKB-SubCell"/>
</dbReference>
<evidence type="ECO:0000256" key="4">
    <source>
        <dbReference type="ARBA" id="ARBA00022692"/>
    </source>
</evidence>
<dbReference type="EMBL" id="CP002351">
    <property type="protein sequence ID" value="AEH51581.1"/>
    <property type="molecule type" value="Genomic_DNA"/>
</dbReference>
<dbReference type="STRING" id="688269.Theth_1528"/>
<dbReference type="Proteomes" id="UP000006804">
    <property type="component" value="Chromosome"/>
</dbReference>
<evidence type="ECO:0000313" key="10">
    <source>
        <dbReference type="Proteomes" id="UP000006804"/>
    </source>
</evidence>
<feature type="transmembrane region" description="Helical" evidence="7">
    <location>
        <begin position="69"/>
        <end position="87"/>
    </location>
</feature>
<reference evidence="9 10" key="1">
    <citation type="submission" date="2010-11" db="EMBL/GenBank/DDBJ databases">
        <title>The complete genome of Thermotoga thermarum DSM 5069.</title>
        <authorList>
            <consortium name="US DOE Joint Genome Institute (JGI-PGF)"/>
            <person name="Lucas S."/>
            <person name="Copeland A."/>
            <person name="Lapidus A."/>
            <person name="Bruce D."/>
            <person name="Goodwin L."/>
            <person name="Pitluck S."/>
            <person name="Kyrpides N."/>
            <person name="Mavromatis K."/>
            <person name="Ivanova N."/>
            <person name="Zeytun A."/>
            <person name="Brettin T."/>
            <person name="Detter J.C."/>
            <person name="Tapia R."/>
            <person name="Han C."/>
            <person name="Land M."/>
            <person name="Hauser L."/>
            <person name="Markowitz V."/>
            <person name="Cheng J.-F."/>
            <person name="Hugenholtz P."/>
            <person name="Woyke T."/>
            <person name="Wu D."/>
            <person name="Spring S."/>
            <person name="Schroeder M."/>
            <person name="Brambilla E."/>
            <person name="Klenk H.-P."/>
            <person name="Eisen J.A."/>
        </authorList>
    </citation>
    <scope>NUCLEOTIDE SEQUENCE [LARGE SCALE GENOMIC DNA]</scope>
    <source>
        <strain evidence="9 10">DSM 5069</strain>
    </source>
</reference>
<evidence type="ECO:0000259" key="8">
    <source>
        <dbReference type="Pfam" id="PF04039"/>
    </source>
</evidence>
<comment type="similarity">
    <text evidence="2">Belongs to the CPA3 antiporters (TC 2.A.63) subunit B family.</text>
</comment>
<name>F7YTZ9_9THEM</name>
<protein>
    <submittedName>
        <fullName evidence="9">Na+/H+ antiporter MnhB subunit-related protein</fullName>
    </submittedName>
</protein>
<feature type="transmembrane region" description="Helical" evidence="7">
    <location>
        <begin position="133"/>
        <end position="155"/>
    </location>
</feature>
<evidence type="ECO:0000256" key="2">
    <source>
        <dbReference type="ARBA" id="ARBA00009425"/>
    </source>
</evidence>
<keyword evidence="3" id="KW-1003">Cell membrane</keyword>
<keyword evidence="6 7" id="KW-0472">Membrane</keyword>
<dbReference type="Pfam" id="PF04039">
    <property type="entry name" value="MnhB"/>
    <property type="match status" value="1"/>
</dbReference>
<accession>F7YTZ9</accession>
<evidence type="ECO:0000256" key="5">
    <source>
        <dbReference type="ARBA" id="ARBA00022989"/>
    </source>
</evidence>
<dbReference type="InterPro" id="IPR050622">
    <property type="entry name" value="CPA3_antiporter_subunitB"/>
</dbReference>
<feature type="domain" description="Na+/H+ antiporter MnhB subunit-related protein" evidence="8">
    <location>
        <begin position="104"/>
        <end position="238"/>
    </location>
</feature>
<evidence type="ECO:0000256" key="3">
    <source>
        <dbReference type="ARBA" id="ARBA00022475"/>
    </source>
</evidence>
<keyword evidence="5 7" id="KW-1133">Transmembrane helix</keyword>
<evidence type="ECO:0000256" key="1">
    <source>
        <dbReference type="ARBA" id="ARBA00004651"/>
    </source>
</evidence>
<dbReference type="OrthoDB" id="9798859at2"/>
<dbReference type="InterPro" id="IPR007182">
    <property type="entry name" value="MnhB"/>
</dbReference>
<dbReference type="PATRIC" id="fig|688269.3.peg.1577"/>
<sequence length="253" mass="27938" precursor="true">MKRLVHITVLTACAVLLSFFVHSLTGLDVEERVSIWYFKAAFNPENRYESCMSPQTVASIVWDFRGIDTFFETATLFFSLVGILVLFKEEKIGSGEQCDSIYAQTGLKITFLLMLVMSFSLTIFGHISPGGGFQGGTLAATAVLVLVVGYSLEFLVKEKGITLDKFIYLRMFGLTGIFVVSLLPLIGRIFGKGGYIFQNLAKSQENFGFPATLLGMHISGSIFLYNLFEFLAVLGGFSLVTIILSHVELDRGE</sequence>
<feature type="transmembrane region" description="Helical" evidence="7">
    <location>
        <begin position="107"/>
        <end position="127"/>
    </location>
</feature>
<dbReference type="HOGENOM" id="CLU_069132_2_0_0"/>
<dbReference type="KEGG" id="tta:Theth_1528"/>
<evidence type="ECO:0000256" key="7">
    <source>
        <dbReference type="SAM" id="Phobius"/>
    </source>
</evidence>
<evidence type="ECO:0000313" key="9">
    <source>
        <dbReference type="EMBL" id="AEH51581.1"/>
    </source>
</evidence>
<gene>
    <name evidence="9" type="ORF">Theth_1528</name>
</gene>
<keyword evidence="10" id="KW-1185">Reference proteome</keyword>
<dbReference type="PANTHER" id="PTHR33932">
    <property type="entry name" value="NA(+)/H(+) ANTIPORTER SUBUNIT B"/>
    <property type="match status" value="1"/>
</dbReference>
<keyword evidence="4 7" id="KW-0812">Transmembrane</keyword>
<dbReference type="eggNOG" id="COG2111">
    <property type="taxonomic scope" value="Bacteria"/>
</dbReference>
<proteinExistence type="inferred from homology"/>
<feature type="transmembrane region" description="Helical" evidence="7">
    <location>
        <begin position="222"/>
        <end position="244"/>
    </location>
</feature>
<dbReference type="PANTHER" id="PTHR33932:SF4">
    <property type="entry name" value="NA(+)_H(+) ANTIPORTER SUBUNIT B"/>
    <property type="match status" value="1"/>
</dbReference>
<feature type="transmembrane region" description="Helical" evidence="7">
    <location>
        <begin position="167"/>
        <end position="190"/>
    </location>
</feature>
<dbReference type="AlphaFoldDB" id="F7YTZ9"/>
<organism evidence="9 10">
    <name type="scientific">Pseudothermotoga thermarum DSM 5069</name>
    <dbReference type="NCBI Taxonomy" id="688269"/>
    <lineage>
        <taxon>Bacteria</taxon>
        <taxon>Thermotogati</taxon>
        <taxon>Thermotogota</taxon>
        <taxon>Thermotogae</taxon>
        <taxon>Thermotogales</taxon>
        <taxon>Thermotogaceae</taxon>
        <taxon>Pseudothermotoga</taxon>
    </lineage>
</organism>
<comment type="subcellular location">
    <subcellularLocation>
        <location evidence="1">Cell membrane</location>
        <topology evidence="1">Multi-pass membrane protein</topology>
    </subcellularLocation>
</comment>